<accession>A0A0R2CUC3</accession>
<gene>
    <name evidence="2" type="ORF">FC19_GL002005</name>
</gene>
<dbReference type="Pfam" id="PF00480">
    <property type="entry name" value="ROK"/>
    <property type="match status" value="1"/>
</dbReference>
<dbReference type="Proteomes" id="UP000051015">
    <property type="component" value="Unassembled WGS sequence"/>
</dbReference>
<dbReference type="SUPFAM" id="SSF53067">
    <property type="entry name" value="Actin-like ATPase domain"/>
    <property type="match status" value="1"/>
</dbReference>
<dbReference type="PANTHER" id="PTHR18964">
    <property type="entry name" value="ROK (REPRESSOR, ORF, KINASE) FAMILY"/>
    <property type="match status" value="1"/>
</dbReference>
<sequence length="307" mass="33657">MNFLSIDIGGTNLKYALINEFGQIIIKGTNATNTQDETQFLESLYKIIDLHGQDIQGVGFSLPGVVDPLSKQLRSSARLAFLEKSEFFNELQVKYKMPVTIENDSNCAALAEKWQGSISDEDNAAMMVLGTGIGSSIFLNGQLIRGNHFAASEPSFMIVDKSATGVKQTAALLSAVGMIEDIGTHLKLPNVTDGRRVFSEIMAGEEYAFKAFADFCDQVALLIYNIQSILDLDKFAIGGGISSQPLLIKQLRESFEKWHKITVLSERTITIPKIVSAHFYNDANLVGAIVPLLKLINTDKSRKSGSR</sequence>
<dbReference type="InterPro" id="IPR000600">
    <property type="entry name" value="ROK"/>
</dbReference>
<keyword evidence="3" id="KW-1185">Reference proteome</keyword>
<dbReference type="AlphaFoldDB" id="A0A0R2CUC3"/>
<dbReference type="RefSeq" id="WP_057876651.1">
    <property type="nucleotide sequence ID" value="NZ_AYZD01000027.1"/>
</dbReference>
<proteinExistence type="inferred from homology"/>
<dbReference type="PANTHER" id="PTHR18964:SF170">
    <property type="entry name" value="SUGAR KINASE"/>
    <property type="match status" value="1"/>
</dbReference>
<dbReference type="EMBL" id="AYZD01000027">
    <property type="protein sequence ID" value="KRM95393.1"/>
    <property type="molecule type" value="Genomic_DNA"/>
</dbReference>
<dbReference type="STRING" id="1423725.FC19_GL002005"/>
<dbReference type="InterPro" id="IPR043129">
    <property type="entry name" value="ATPase_NBD"/>
</dbReference>
<reference evidence="2 3" key="1">
    <citation type="journal article" date="2015" name="Genome Announc.">
        <title>Expanding the biotechnology potential of lactobacilli through comparative genomics of 213 strains and associated genera.</title>
        <authorList>
            <person name="Sun Z."/>
            <person name="Harris H.M."/>
            <person name="McCann A."/>
            <person name="Guo C."/>
            <person name="Argimon S."/>
            <person name="Zhang W."/>
            <person name="Yang X."/>
            <person name="Jeffery I.B."/>
            <person name="Cooney J.C."/>
            <person name="Kagawa T.F."/>
            <person name="Liu W."/>
            <person name="Song Y."/>
            <person name="Salvetti E."/>
            <person name="Wrobel A."/>
            <person name="Rasinkangas P."/>
            <person name="Parkhill J."/>
            <person name="Rea M.C."/>
            <person name="O'Sullivan O."/>
            <person name="Ritari J."/>
            <person name="Douillard F.P."/>
            <person name="Paul Ross R."/>
            <person name="Yang R."/>
            <person name="Briner A.E."/>
            <person name="Felis G.E."/>
            <person name="de Vos W.M."/>
            <person name="Barrangou R."/>
            <person name="Klaenhammer T.R."/>
            <person name="Caufield P.W."/>
            <person name="Cui Y."/>
            <person name="Zhang H."/>
            <person name="O'Toole P.W."/>
        </authorList>
    </citation>
    <scope>NUCLEOTIDE SEQUENCE [LARGE SCALE GENOMIC DNA]</scope>
    <source>
        <strain evidence="2 3">DSM 21051</strain>
    </source>
</reference>
<dbReference type="CDD" id="cd24152">
    <property type="entry name" value="ASKHA_NBD_ROK-like"/>
    <property type="match status" value="1"/>
</dbReference>
<organism evidence="2 3">
    <name type="scientific">Liquorilactobacillus aquaticus DSM 21051</name>
    <dbReference type="NCBI Taxonomy" id="1423725"/>
    <lineage>
        <taxon>Bacteria</taxon>
        <taxon>Bacillati</taxon>
        <taxon>Bacillota</taxon>
        <taxon>Bacilli</taxon>
        <taxon>Lactobacillales</taxon>
        <taxon>Lactobacillaceae</taxon>
        <taxon>Liquorilactobacillus</taxon>
    </lineage>
</organism>
<comment type="caution">
    <text evidence="2">The sequence shown here is derived from an EMBL/GenBank/DDBJ whole genome shotgun (WGS) entry which is preliminary data.</text>
</comment>
<comment type="similarity">
    <text evidence="1">Belongs to the ROK (NagC/XylR) family.</text>
</comment>
<evidence type="ECO:0000256" key="1">
    <source>
        <dbReference type="ARBA" id="ARBA00006479"/>
    </source>
</evidence>
<name>A0A0R2CUC3_9LACO</name>
<dbReference type="PATRIC" id="fig|1423725.3.peg.2056"/>
<protein>
    <submittedName>
        <fullName evidence="2">Transcriptional regulator</fullName>
    </submittedName>
</protein>
<evidence type="ECO:0000313" key="2">
    <source>
        <dbReference type="EMBL" id="KRM95393.1"/>
    </source>
</evidence>
<dbReference type="Gene3D" id="3.30.420.40">
    <property type="match status" value="2"/>
</dbReference>
<evidence type="ECO:0000313" key="3">
    <source>
        <dbReference type="Proteomes" id="UP000051015"/>
    </source>
</evidence>